<reference evidence="3" key="1">
    <citation type="journal article" date="2020" name="Stud. Mycol.">
        <title>101 Dothideomycetes genomes: a test case for predicting lifestyles and emergence of pathogens.</title>
        <authorList>
            <person name="Haridas S."/>
            <person name="Albert R."/>
            <person name="Binder M."/>
            <person name="Bloem J."/>
            <person name="Labutti K."/>
            <person name="Salamov A."/>
            <person name="Andreopoulos B."/>
            <person name="Baker S."/>
            <person name="Barry K."/>
            <person name="Bills G."/>
            <person name="Bluhm B."/>
            <person name="Cannon C."/>
            <person name="Castanera R."/>
            <person name="Culley D."/>
            <person name="Daum C."/>
            <person name="Ezra D."/>
            <person name="Gonzalez J."/>
            <person name="Henrissat B."/>
            <person name="Kuo A."/>
            <person name="Liang C."/>
            <person name="Lipzen A."/>
            <person name="Lutzoni F."/>
            <person name="Magnuson J."/>
            <person name="Mondo S."/>
            <person name="Nolan M."/>
            <person name="Ohm R."/>
            <person name="Pangilinan J."/>
            <person name="Park H.-J."/>
            <person name="Ramirez L."/>
            <person name="Alfaro M."/>
            <person name="Sun H."/>
            <person name="Tritt A."/>
            <person name="Yoshinaga Y."/>
            <person name="Zwiers L.-H."/>
            <person name="Turgeon B."/>
            <person name="Goodwin S."/>
            <person name="Spatafora J."/>
            <person name="Crous P."/>
            <person name="Grigoriev I."/>
        </authorList>
    </citation>
    <scope>NUCLEOTIDE SEQUENCE</scope>
    <source>
        <strain evidence="3">CBS 123094</strain>
    </source>
</reference>
<evidence type="ECO:0000256" key="1">
    <source>
        <dbReference type="SAM" id="MobiDB-lite"/>
    </source>
</evidence>
<name>A0A6A5WRP3_9PLEO</name>
<dbReference type="GO" id="GO:0030687">
    <property type="term" value="C:preribosome, large subunit precursor"/>
    <property type="evidence" value="ECO:0007669"/>
    <property type="project" value="TreeGrafter"/>
</dbReference>
<dbReference type="PANTHER" id="PTHR28219:SF1">
    <property type="entry name" value="UPF0642 PROTEIN YBL028C"/>
    <property type="match status" value="1"/>
</dbReference>
<dbReference type="InterPro" id="IPR019434">
    <property type="entry name" value="DUF2423"/>
</dbReference>
<keyword evidence="4" id="KW-1185">Reference proteome</keyword>
<sequence length="200" mass="22473">MAKGLRSGIRKAHRTVLRNRVHKPVEDARTQRLHEKLLEVANSAKPDHAKSADEMDVAKADADEKKDADLNGGYSLTAQVPQCLKYQDVPPMSQQETDKENLLERKFYMMLGLSSDIVGFSLQGHLALTRADSEQVEVDMEIDGAAPSSSRPKSSKKKLSKKDTRRRKPRNTISFPATRGKGALKPFSESNERVRRKRYA</sequence>
<dbReference type="PANTHER" id="PTHR28219">
    <property type="entry name" value="UPF0642 PROTEIN YBL028C"/>
    <property type="match status" value="1"/>
</dbReference>
<dbReference type="EMBL" id="ML977567">
    <property type="protein sequence ID" value="KAF2004520.1"/>
    <property type="molecule type" value="Genomic_DNA"/>
</dbReference>
<dbReference type="OrthoDB" id="4087970at2759"/>
<dbReference type="Pfam" id="PF10338">
    <property type="entry name" value="YBL028C_N"/>
    <property type="match status" value="1"/>
</dbReference>
<protein>
    <recommendedName>
        <fullName evidence="2">DUF2423 domain-containing protein</fullName>
    </recommendedName>
</protein>
<dbReference type="AlphaFoldDB" id="A0A6A5WRP3"/>
<proteinExistence type="predicted"/>
<gene>
    <name evidence="3" type="ORF">P154DRAFT_426732</name>
</gene>
<feature type="domain" description="DUF2423" evidence="2">
    <location>
        <begin position="1"/>
        <end position="42"/>
    </location>
</feature>
<accession>A0A6A5WRP3</accession>
<evidence type="ECO:0000313" key="3">
    <source>
        <dbReference type="EMBL" id="KAF2004520.1"/>
    </source>
</evidence>
<dbReference type="Proteomes" id="UP000799779">
    <property type="component" value="Unassembled WGS sequence"/>
</dbReference>
<feature type="compositionally biased region" description="Basic residues" evidence="1">
    <location>
        <begin position="153"/>
        <end position="170"/>
    </location>
</feature>
<organism evidence="3 4">
    <name type="scientific">Amniculicola lignicola CBS 123094</name>
    <dbReference type="NCBI Taxonomy" id="1392246"/>
    <lineage>
        <taxon>Eukaryota</taxon>
        <taxon>Fungi</taxon>
        <taxon>Dikarya</taxon>
        <taxon>Ascomycota</taxon>
        <taxon>Pezizomycotina</taxon>
        <taxon>Dothideomycetes</taxon>
        <taxon>Pleosporomycetidae</taxon>
        <taxon>Pleosporales</taxon>
        <taxon>Amniculicolaceae</taxon>
        <taxon>Amniculicola</taxon>
    </lineage>
</organism>
<evidence type="ECO:0000313" key="4">
    <source>
        <dbReference type="Proteomes" id="UP000799779"/>
    </source>
</evidence>
<feature type="region of interest" description="Disordered" evidence="1">
    <location>
        <begin position="142"/>
        <end position="200"/>
    </location>
</feature>
<evidence type="ECO:0000259" key="2">
    <source>
        <dbReference type="Pfam" id="PF10338"/>
    </source>
</evidence>